<evidence type="ECO:0000256" key="6">
    <source>
        <dbReference type="ARBA" id="ARBA00023098"/>
    </source>
</evidence>
<organism evidence="12 13">
    <name type="scientific">Helicocarpus griseus UAMH5409</name>
    <dbReference type="NCBI Taxonomy" id="1447875"/>
    <lineage>
        <taxon>Eukaryota</taxon>
        <taxon>Fungi</taxon>
        <taxon>Dikarya</taxon>
        <taxon>Ascomycota</taxon>
        <taxon>Pezizomycotina</taxon>
        <taxon>Eurotiomycetes</taxon>
        <taxon>Eurotiomycetidae</taxon>
        <taxon>Onygenales</taxon>
        <taxon>Ajellomycetaceae</taxon>
        <taxon>Helicocarpus</taxon>
    </lineage>
</organism>
<evidence type="ECO:0000256" key="9">
    <source>
        <dbReference type="SAM" id="MobiDB-lite"/>
    </source>
</evidence>
<dbReference type="OrthoDB" id="200948at2759"/>
<dbReference type="EMBL" id="PDNB01000017">
    <property type="protein sequence ID" value="PGH16441.1"/>
    <property type="molecule type" value="Genomic_DNA"/>
</dbReference>
<accession>A0A2B7Y611</accession>
<feature type="compositionally biased region" description="Basic and acidic residues" evidence="9">
    <location>
        <begin position="281"/>
        <end position="293"/>
    </location>
</feature>
<evidence type="ECO:0000256" key="10">
    <source>
        <dbReference type="SAM" id="Phobius"/>
    </source>
</evidence>
<feature type="region of interest" description="Disordered" evidence="9">
    <location>
        <begin position="280"/>
        <end position="301"/>
    </location>
</feature>
<evidence type="ECO:0000256" key="1">
    <source>
        <dbReference type="ARBA" id="ARBA00004141"/>
    </source>
</evidence>
<evidence type="ECO:0000256" key="2">
    <source>
        <dbReference type="ARBA" id="ARBA00006146"/>
    </source>
</evidence>
<dbReference type="GO" id="GO:0016020">
    <property type="term" value="C:membrane"/>
    <property type="evidence" value="ECO:0007669"/>
    <property type="project" value="UniProtKB-SubCell"/>
</dbReference>
<feature type="region of interest" description="Disordered" evidence="9">
    <location>
        <begin position="1"/>
        <end position="38"/>
    </location>
</feature>
<feature type="transmembrane region" description="Helical" evidence="10">
    <location>
        <begin position="135"/>
        <end position="154"/>
    </location>
</feature>
<feature type="transmembrane region" description="Helical" evidence="10">
    <location>
        <begin position="243"/>
        <end position="265"/>
    </location>
</feature>
<keyword evidence="4 10" id="KW-1133">Transmembrane helix</keyword>
<name>A0A2B7Y611_9EURO</name>
<dbReference type="UniPathway" id="UPA00222"/>
<feature type="transmembrane region" description="Helical" evidence="10">
    <location>
        <begin position="99"/>
        <end position="123"/>
    </location>
</feature>
<feature type="transmembrane region" description="Helical" evidence="10">
    <location>
        <begin position="182"/>
        <end position="204"/>
    </location>
</feature>
<evidence type="ECO:0000313" key="13">
    <source>
        <dbReference type="Proteomes" id="UP000223968"/>
    </source>
</evidence>
<dbReference type="SMART" id="SM01269">
    <property type="entry name" value="Lipid_DES"/>
    <property type="match status" value="1"/>
</dbReference>
<dbReference type="AlphaFoldDB" id="A0A2B7Y611"/>
<comment type="subcellular location">
    <subcellularLocation>
        <location evidence="1">Membrane</location>
        <topology evidence="1">Multi-pass membrane protein</topology>
    </subcellularLocation>
</comment>
<proteinExistence type="inferred from homology"/>
<dbReference type="PANTHER" id="PTHR12879">
    <property type="entry name" value="SPHINGOLIPID DELTA 4 DESATURASE/C-4 HYDROXYLASE PROTEIN DES2"/>
    <property type="match status" value="1"/>
</dbReference>
<dbReference type="InterPro" id="IPR011388">
    <property type="entry name" value="DES1/DES2"/>
</dbReference>
<dbReference type="EC" id="1.14.19.17" evidence="8"/>
<dbReference type="Pfam" id="PF00487">
    <property type="entry name" value="FA_desaturase"/>
    <property type="match status" value="1"/>
</dbReference>
<comment type="function">
    <text evidence="8">Delta(4)-fatty-acid desaturase which introduces a double bond at the 4-position in the long-chain base (LCB) of ceramides.</text>
</comment>
<keyword evidence="8" id="KW-0746">Sphingolipid metabolism</keyword>
<evidence type="ECO:0000256" key="8">
    <source>
        <dbReference type="PIRNR" id="PIRNR017228"/>
    </source>
</evidence>
<dbReference type="PANTHER" id="PTHR12879:SF8">
    <property type="entry name" value="SPHINGOLIPID DELTA(4)-DESATURASE DES1"/>
    <property type="match status" value="1"/>
</dbReference>
<keyword evidence="7 8" id="KW-0472">Membrane</keyword>
<dbReference type="CDD" id="cd03508">
    <property type="entry name" value="Delta4-sphingolipid-FADS-like"/>
    <property type="match status" value="1"/>
</dbReference>
<comment type="pathway">
    <text evidence="8">Lipid metabolism; sphingolipid metabolism.</text>
</comment>
<feature type="region of interest" description="Disordered" evidence="9">
    <location>
        <begin position="384"/>
        <end position="404"/>
    </location>
</feature>
<keyword evidence="6 8" id="KW-0443">Lipid metabolism</keyword>
<evidence type="ECO:0000256" key="4">
    <source>
        <dbReference type="ARBA" id="ARBA00022989"/>
    </source>
</evidence>
<evidence type="ECO:0000256" key="7">
    <source>
        <dbReference type="ARBA" id="ARBA00023136"/>
    </source>
</evidence>
<dbReference type="Pfam" id="PF08557">
    <property type="entry name" value="Lipid_DES"/>
    <property type="match status" value="1"/>
</dbReference>
<sequence>MASVVTTSPLRARVSAANPAEKGSSSDRAPPPPSKSSIEDQFFWTYTEEPHRSRRQAIIKAHPEVTKLCGIEPLTKYVVFGVVSLQITCAYLLRNTSFFSWQFLLTGYVIGATANQNLFLAIHEISHNLAFKSPFANRLLAIFANLPIGIPYSAAFRPYHLTHHKSLGVASLDTDLPTAFEAFFLDSVLGKAFFCTFQILFYALRPMFIYSPPFTSIHLLNIVVQFTFDFCFYKLCGSSLQSIYYLILSSFLAGSLHPCAGHFIAEHYFFSKTGSGTESIEEQRNGKKKENQDKPALANLSPPETYSYYGPLNILTYNVGLHNEHHDFPAVPWTRLYDVHNMAKEFYEPLPSHRSWVWVIYTFILDSNVGLWCRVKRAEGGRIVGGGGSSAATGGEWKESEIQN</sequence>
<dbReference type="InterPro" id="IPR013866">
    <property type="entry name" value="Sphingolipid_d4-desaturase_N"/>
</dbReference>
<keyword evidence="5 8" id="KW-0560">Oxidoreductase</keyword>
<reference evidence="12 13" key="1">
    <citation type="submission" date="2017-10" db="EMBL/GenBank/DDBJ databases">
        <title>Comparative genomics in systemic dimorphic fungi from Ajellomycetaceae.</title>
        <authorList>
            <person name="Munoz J.F."/>
            <person name="Mcewen J.G."/>
            <person name="Clay O.K."/>
            <person name="Cuomo C.A."/>
        </authorList>
    </citation>
    <scope>NUCLEOTIDE SEQUENCE [LARGE SCALE GENOMIC DNA]</scope>
    <source>
        <strain evidence="12 13">UAMH5409</strain>
    </source>
</reference>
<protein>
    <recommendedName>
        <fullName evidence="8">Sphingolipid delta(4)-desaturase</fullName>
        <ecNumber evidence="8">1.14.19.17</ecNumber>
    </recommendedName>
</protein>
<keyword evidence="13" id="KW-1185">Reference proteome</keyword>
<comment type="catalytic activity">
    <reaction evidence="8">
        <text>an N-acylsphinganine + 2 Fe(II)-[cytochrome b5] + O2 + 2 H(+) = an N-acylsphing-4-enine + 2 Fe(III)-[cytochrome b5] + 2 H2O</text>
        <dbReference type="Rhea" id="RHEA:46544"/>
        <dbReference type="Rhea" id="RHEA-COMP:10438"/>
        <dbReference type="Rhea" id="RHEA-COMP:10439"/>
        <dbReference type="ChEBI" id="CHEBI:15377"/>
        <dbReference type="ChEBI" id="CHEBI:15378"/>
        <dbReference type="ChEBI" id="CHEBI:15379"/>
        <dbReference type="ChEBI" id="CHEBI:29033"/>
        <dbReference type="ChEBI" id="CHEBI:29034"/>
        <dbReference type="ChEBI" id="CHEBI:31488"/>
        <dbReference type="ChEBI" id="CHEBI:52639"/>
        <dbReference type="EC" id="1.14.19.17"/>
    </reaction>
</comment>
<comment type="caution">
    <text evidence="12">The sequence shown here is derived from an EMBL/GenBank/DDBJ whole genome shotgun (WGS) entry which is preliminary data.</text>
</comment>
<comment type="similarity">
    <text evidence="2 8">Belongs to the fatty acid desaturase type 1 family. DEGS subfamily.</text>
</comment>
<dbReference type="STRING" id="1447875.A0A2B7Y611"/>
<evidence type="ECO:0000256" key="3">
    <source>
        <dbReference type="ARBA" id="ARBA00022692"/>
    </source>
</evidence>
<dbReference type="InterPro" id="IPR005804">
    <property type="entry name" value="FA_desaturase_dom"/>
</dbReference>
<evidence type="ECO:0000313" key="12">
    <source>
        <dbReference type="EMBL" id="PGH16441.1"/>
    </source>
</evidence>
<evidence type="ECO:0000256" key="5">
    <source>
        <dbReference type="ARBA" id="ARBA00023002"/>
    </source>
</evidence>
<dbReference type="Proteomes" id="UP000223968">
    <property type="component" value="Unassembled WGS sequence"/>
</dbReference>
<dbReference type="PIRSF" id="PIRSF017228">
    <property type="entry name" value="Sphnglp_dlt4_des"/>
    <property type="match status" value="1"/>
</dbReference>
<dbReference type="GO" id="GO:0042284">
    <property type="term" value="F:sphingolipid delta-4 desaturase activity"/>
    <property type="evidence" value="ECO:0007669"/>
    <property type="project" value="UniProtKB-UniRule"/>
</dbReference>
<evidence type="ECO:0000259" key="11">
    <source>
        <dbReference type="SMART" id="SM01269"/>
    </source>
</evidence>
<gene>
    <name evidence="12" type="ORF">AJ79_01772</name>
</gene>
<feature type="domain" description="Sphingolipid delta4-desaturase N-terminal" evidence="11">
    <location>
        <begin position="37"/>
        <end position="75"/>
    </location>
</feature>
<keyword evidence="3 10" id="KW-0812">Transmembrane</keyword>
<dbReference type="GO" id="GO:0046513">
    <property type="term" value="P:ceramide biosynthetic process"/>
    <property type="evidence" value="ECO:0007669"/>
    <property type="project" value="TreeGrafter"/>
</dbReference>